<dbReference type="RefSeq" id="WP_138069869.1">
    <property type="nucleotide sequence ID" value="NZ_JRPL02000004.1"/>
</dbReference>
<comment type="caution">
    <text evidence="1">The sequence shown here is derived from an EMBL/GenBank/DDBJ whole genome shotgun (WGS) entry which is preliminary data.</text>
</comment>
<proteinExistence type="predicted"/>
<protein>
    <submittedName>
        <fullName evidence="1">Uncharacterized protein</fullName>
    </submittedName>
</protein>
<accession>A0A4U8SDD6</accession>
<dbReference type="Proteomes" id="UP000029878">
    <property type="component" value="Unassembled WGS sequence"/>
</dbReference>
<name>A0A4U8SDD6_9HELI</name>
<reference evidence="1 2" key="1">
    <citation type="journal article" date="2014" name="Genome Announc.">
        <title>Draft genome sequences of eight enterohepatic helicobacter species isolated from both laboratory and wild rodents.</title>
        <authorList>
            <person name="Sheh A."/>
            <person name="Shen Z."/>
            <person name="Fox J.G."/>
        </authorList>
    </citation>
    <scope>NUCLEOTIDE SEQUENCE [LARGE SCALE GENOMIC DNA]</scope>
    <source>
        <strain evidence="1 2">ATCC 700114</strain>
    </source>
</reference>
<dbReference type="EMBL" id="JRPL02000004">
    <property type="protein sequence ID" value="TLD84125.1"/>
    <property type="molecule type" value="Genomic_DNA"/>
</dbReference>
<gene>
    <name evidence="1" type="ORF">LS81_002660</name>
</gene>
<evidence type="ECO:0000313" key="1">
    <source>
        <dbReference type="EMBL" id="TLD84125.1"/>
    </source>
</evidence>
<dbReference type="OrthoDB" id="5356091at2"/>
<sequence>MLFLLIIIIVAVLILTLLNMQQINKTFKKDKEIHLVQCVKCGIYATQADMKKKNGRNYCRECL</sequence>
<dbReference type="AlphaFoldDB" id="A0A4U8SDD6"/>
<evidence type="ECO:0000313" key="2">
    <source>
        <dbReference type="Proteomes" id="UP000029878"/>
    </source>
</evidence>
<organism evidence="1 2">
    <name type="scientific">Helicobacter trogontum</name>
    <dbReference type="NCBI Taxonomy" id="50960"/>
    <lineage>
        <taxon>Bacteria</taxon>
        <taxon>Pseudomonadati</taxon>
        <taxon>Campylobacterota</taxon>
        <taxon>Epsilonproteobacteria</taxon>
        <taxon>Campylobacterales</taxon>
        <taxon>Helicobacteraceae</taxon>
        <taxon>Helicobacter</taxon>
    </lineage>
</organism>